<dbReference type="PANTHER" id="PTHR24422">
    <property type="entry name" value="CHEMOTAXIS PROTEIN METHYLTRANSFERASE"/>
    <property type="match status" value="1"/>
</dbReference>
<accession>A0ABX8GZ69</accession>
<evidence type="ECO:0000259" key="5">
    <source>
        <dbReference type="PROSITE" id="PS50123"/>
    </source>
</evidence>
<evidence type="ECO:0000313" key="6">
    <source>
        <dbReference type="EMBL" id="QWG08865.1"/>
    </source>
</evidence>
<feature type="active site" evidence="1">
    <location>
        <position position="16"/>
    </location>
</feature>
<dbReference type="InterPro" id="IPR036097">
    <property type="entry name" value="HisK_dim/P_sf"/>
</dbReference>
<sequence>MLLTNEPKYIVGIGASAGGLEAIKSFFESYNTKLGISFIIIQHLSQSHKSLMPELLTKNTQLPIIEVNKTTEIVADHIYIINNHSTLTISNKNLITLERLKEEKSLSFPINTFLSSLAEEYKNKAIGIILSGTGSDGTIGIQTIKENGGTTFVQHPSSAKFNGMPFSAIKATNIDFIVSVEEMVFILSDLVKGENDKLVNYYHKIDNILELVVKNENINFNHYKPQTLYRRILKMMEYNNLTSIKEYFFMLENSPEELKKLAQSFLIGVTSFFRDPEEWEYLDRKILPKVISKDVIRVWSIGCSSGNEAYTIAMLILEKVEKSKQLKEIKIFATDLNEQAIQKASEGIFSKEEIESVPAQFRRKYFERRENSYQIIEAVRSCITFVRHDILSTPPFLNIDLVICRNVLIYLKPKVQKQILNTMKFSLNVDGYLFLGPSEKNFSDKYLKEENPKHKFFKLTDKFRTFEMEQLPNINTKINSSSLKETKLNQSIAPITDNLERQVIEYLCQPILVVNEKEQIIFTSDEVGKYLKFPKRELILKEIFELDVYIDIVRTIKKVKDDNQNRKLSNLKLLSNKKIAVEIIIRHLSSPTQEDLYILEFFEGEERFDDNIIEQDNTISNLKSEIKHLHQELKVAYKKIDKINENYQINNEELMSSNEELQSSNEELQSVNEELYTVNQEYKDKLEEISVLNDDFLNLFRSAGIASLYLDKDFSIRRIAPNATDFFGIEKEDIGRNIMQFNTFFEIEEGLLSIIEKAIKVNKIQEHEIKTLQGKEFLLRVSPLGENKNHNDGIILSFIPISDFKPVRKLKNKNKELSKIVQSSNFIYNHLNLNPWTWDIESNTFDFNEVTKKIFNFDNYDVFLWRYIEQLLSSDSRDSFTQNINNSLKYGIPFQSILHIDQKYYAFACIAKKDQNGKIKSLFGTIKDITESYSLKRTLKEVTATYHGITDLNQFGTLKIENNNDSVIKLNDTLVNWLEIQPQQNSIPIRDFMKFIHKEDIELFSNLFKQKNKDFNLTLRCISNEGKTLFLNLIGLRIQRDYKFLCIVFDNTYNKSLEMQWKETVALAEKTAQTLAVQNEQLESYTYIASHNIRSPLSNLLALMELYQNEKDHKEKDNFLKLFEKALKQLETTVNNLTDAIKVQQKTKLERKKIVVKEELMKVLDILSGQINKYGVIVSLEIERNLSINYPEEYLKSIFLNLISNAIKYKSPDRIPKIEIEAYHENDTVTILIKDNGLGIDLEKYGHRIFGMNQTFHQNEDARGLGLFLTKTQIEATGGNISISSVVKQGTTFTIKLHTQ</sequence>
<dbReference type="InterPro" id="IPR005467">
    <property type="entry name" value="His_kinase_dom"/>
</dbReference>
<dbReference type="EMBL" id="CP076128">
    <property type="protein sequence ID" value="QWG08865.1"/>
    <property type="molecule type" value="Genomic_DNA"/>
</dbReference>
<reference evidence="6 7" key="1">
    <citation type="submission" date="2021-05" db="EMBL/GenBank/DDBJ databases">
        <title>Comparative genomic studies on the polysaccharide-degrading batcterial strains of the Flammeovirga genus.</title>
        <authorList>
            <person name="Zewei F."/>
            <person name="Zheng Z."/>
            <person name="Yu L."/>
            <person name="Ruyue G."/>
            <person name="Yanhong M."/>
            <person name="Yuanyuan C."/>
            <person name="Jingyan G."/>
            <person name="Wenjun H."/>
        </authorList>
    </citation>
    <scope>NUCLEOTIDE SEQUENCE [LARGE SCALE GENOMIC DNA]</scope>
    <source>
        <strain evidence="6 7">YS10</strain>
    </source>
</reference>
<dbReference type="SUPFAM" id="SSF47384">
    <property type="entry name" value="Homodimeric domain of signal transducing histidine kinase"/>
    <property type="match status" value="1"/>
</dbReference>
<dbReference type="CDD" id="cd16434">
    <property type="entry name" value="CheB-CheR_fusion"/>
    <property type="match status" value="1"/>
</dbReference>
<feature type="active site" evidence="1">
    <location>
        <position position="136"/>
    </location>
</feature>
<dbReference type="InterPro" id="IPR000780">
    <property type="entry name" value="CheR_MeTrfase"/>
</dbReference>
<feature type="domain" description="Histidine kinase" evidence="3">
    <location>
        <begin position="1088"/>
        <end position="1300"/>
    </location>
</feature>
<evidence type="ECO:0000313" key="7">
    <source>
        <dbReference type="Proteomes" id="UP000682802"/>
    </source>
</evidence>
<dbReference type="Pfam" id="PF13426">
    <property type="entry name" value="PAS_9"/>
    <property type="match status" value="1"/>
</dbReference>
<dbReference type="InterPro" id="IPR035909">
    <property type="entry name" value="CheB_C"/>
</dbReference>
<dbReference type="Gene3D" id="1.10.287.130">
    <property type="match status" value="1"/>
</dbReference>
<dbReference type="PROSITE" id="PS50109">
    <property type="entry name" value="HIS_KIN"/>
    <property type="match status" value="1"/>
</dbReference>
<dbReference type="RefSeq" id="WP_144072773.1">
    <property type="nucleotide sequence ID" value="NZ_CP076128.1"/>
</dbReference>
<proteinExistence type="predicted"/>
<feature type="coiled-coil region" evidence="2">
    <location>
        <begin position="1097"/>
        <end position="1147"/>
    </location>
</feature>
<dbReference type="Proteomes" id="UP000682802">
    <property type="component" value="Chromosome 1"/>
</dbReference>
<dbReference type="Pfam" id="PF02518">
    <property type="entry name" value="HATPase_c"/>
    <property type="match status" value="1"/>
</dbReference>
<feature type="coiled-coil region" evidence="2">
    <location>
        <begin position="612"/>
        <end position="685"/>
    </location>
</feature>
<dbReference type="SUPFAM" id="SSF55874">
    <property type="entry name" value="ATPase domain of HSP90 chaperone/DNA topoisomerase II/histidine kinase"/>
    <property type="match status" value="1"/>
</dbReference>
<organism evidence="6 7">
    <name type="scientific">Flammeovirga kamogawensis</name>
    <dbReference type="NCBI Taxonomy" id="373891"/>
    <lineage>
        <taxon>Bacteria</taxon>
        <taxon>Pseudomonadati</taxon>
        <taxon>Bacteroidota</taxon>
        <taxon>Cytophagia</taxon>
        <taxon>Cytophagales</taxon>
        <taxon>Flammeovirgaceae</taxon>
        <taxon>Flammeovirga</taxon>
    </lineage>
</organism>
<evidence type="ECO:0000259" key="3">
    <source>
        <dbReference type="PROSITE" id="PS50109"/>
    </source>
</evidence>
<dbReference type="InterPro" id="IPR003594">
    <property type="entry name" value="HATPase_dom"/>
</dbReference>
<dbReference type="Gene3D" id="3.40.50.150">
    <property type="entry name" value="Vaccinia Virus protein VP39"/>
    <property type="match status" value="1"/>
</dbReference>
<dbReference type="InterPro" id="IPR050903">
    <property type="entry name" value="Bact_Chemotaxis_MeTrfase"/>
</dbReference>
<keyword evidence="7" id="KW-1185">Reference proteome</keyword>
<feature type="domain" description="CheB-type methylesterase" evidence="4">
    <location>
        <begin position="2"/>
        <end position="194"/>
    </location>
</feature>
<dbReference type="SUPFAM" id="SSF55785">
    <property type="entry name" value="PYP-like sensor domain (PAS domain)"/>
    <property type="match status" value="1"/>
</dbReference>
<dbReference type="Gene3D" id="3.30.450.20">
    <property type="entry name" value="PAS domain"/>
    <property type="match status" value="2"/>
</dbReference>
<dbReference type="InterPro" id="IPR035965">
    <property type="entry name" value="PAS-like_dom_sf"/>
</dbReference>
<evidence type="ECO:0000256" key="1">
    <source>
        <dbReference type="PROSITE-ProRule" id="PRU00050"/>
    </source>
</evidence>
<evidence type="ECO:0000259" key="4">
    <source>
        <dbReference type="PROSITE" id="PS50122"/>
    </source>
</evidence>
<dbReference type="PROSITE" id="PS50122">
    <property type="entry name" value="CHEB"/>
    <property type="match status" value="1"/>
</dbReference>
<dbReference type="Pfam" id="PF01739">
    <property type="entry name" value="CheR"/>
    <property type="match status" value="1"/>
</dbReference>
<name>A0ABX8GZ69_9BACT</name>
<evidence type="ECO:0000256" key="2">
    <source>
        <dbReference type="SAM" id="Coils"/>
    </source>
</evidence>
<feature type="domain" description="CheR-type methyltransferase" evidence="5">
    <location>
        <begin position="208"/>
        <end position="439"/>
    </location>
</feature>
<dbReference type="Gene3D" id="3.40.50.180">
    <property type="entry name" value="Methylesterase CheB, C-terminal domain"/>
    <property type="match status" value="1"/>
</dbReference>
<dbReference type="SMART" id="SM00138">
    <property type="entry name" value="MeTrc"/>
    <property type="match status" value="1"/>
</dbReference>
<dbReference type="SUPFAM" id="SSF47757">
    <property type="entry name" value="Chemotaxis receptor methyltransferase CheR, N-terminal domain"/>
    <property type="match status" value="1"/>
</dbReference>
<dbReference type="InterPro" id="IPR022642">
    <property type="entry name" value="CheR_C"/>
</dbReference>
<keyword evidence="2" id="KW-0175">Coiled coil</keyword>
<dbReference type="InterPro" id="IPR029063">
    <property type="entry name" value="SAM-dependent_MTases_sf"/>
</dbReference>
<protein>
    <submittedName>
        <fullName evidence="6">PAS domain-containing protein</fullName>
    </submittedName>
</protein>
<keyword evidence="1" id="KW-0378">Hydrolase</keyword>
<dbReference type="Pfam" id="PF13596">
    <property type="entry name" value="PAS_10"/>
    <property type="match status" value="1"/>
</dbReference>
<dbReference type="SUPFAM" id="SSF52738">
    <property type="entry name" value="Methylesterase CheB, C-terminal domain"/>
    <property type="match status" value="1"/>
</dbReference>
<dbReference type="SUPFAM" id="SSF53335">
    <property type="entry name" value="S-adenosyl-L-methionine-dependent methyltransferases"/>
    <property type="match status" value="1"/>
</dbReference>
<gene>
    <name evidence="6" type="ORF">KM029_07960</name>
</gene>
<dbReference type="InterPro" id="IPR000673">
    <property type="entry name" value="Sig_transdc_resp-reg_Me-estase"/>
</dbReference>
<dbReference type="InterPro" id="IPR000014">
    <property type="entry name" value="PAS"/>
</dbReference>
<dbReference type="Pfam" id="PF01339">
    <property type="entry name" value="CheB_methylest"/>
    <property type="match status" value="1"/>
</dbReference>
<dbReference type="PROSITE" id="PS50123">
    <property type="entry name" value="CHER"/>
    <property type="match status" value="1"/>
</dbReference>
<keyword evidence="1" id="KW-0145">Chemotaxis</keyword>
<feature type="active site" evidence="1">
    <location>
        <position position="43"/>
    </location>
</feature>
<dbReference type="Gene3D" id="3.30.565.10">
    <property type="entry name" value="Histidine kinase-like ATPase, C-terminal domain"/>
    <property type="match status" value="1"/>
</dbReference>
<dbReference type="InterPro" id="IPR036890">
    <property type="entry name" value="HATPase_C_sf"/>
</dbReference>
<dbReference type="PRINTS" id="PR00996">
    <property type="entry name" value="CHERMTFRASE"/>
</dbReference>
<dbReference type="Pfam" id="PF03705">
    <property type="entry name" value="CheR_N"/>
    <property type="match status" value="1"/>
</dbReference>
<dbReference type="SMART" id="SM00387">
    <property type="entry name" value="HATPase_c"/>
    <property type="match status" value="1"/>
</dbReference>
<dbReference type="InterPro" id="IPR022641">
    <property type="entry name" value="CheR_N"/>
</dbReference>